<dbReference type="Pfam" id="PF20884">
    <property type="entry name" value="MUM1-like_PWWP"/>
    <property type="match status" value="1"/>
</dbReference>
<dbReference type="PROSITE" id="PS50812">
    <property type="entry name" value="PWWP"/>
    <property type="match status" value="1"/>
</dbReference>
<sequence length="136" mass="15363">MTLDSGITGPIGKGDLVWLKSRQFPFWPAIVKNVYKQKSRVRKITCCFIGKSSDSEHREKPYTAVFHKKKVVPFSIDPLQHSRLKALGMQSAYASEFDEAVKKAEDFICQRAVEKTVTSLEFFADEIGSTCKRPAC</sequence>
<protein>
    <recommendedName>
        <fullName evidence="1">PWWP domain-containing protein</fullName>
    </recommendedName>
</protein>
<comment type="caution">
    <text evidence="2">The sequence shown here is derived from an EMBL/GenBank/DDBJ whole genome shotgun (WGS) entry which is preliminary data.</text>
</comment>
<organism evidence="2 3">
    <name type="scientific">Ridgeia piscesae</name>
    <name type="common">Tubeworm</name>
    <dbReference type="NCBI Taxonomy" id="27915"/>
    <lineage>
        <taxon>Eukaryota</taxon>
        <taxon>Metazoa</taxon>
        <taxon>Spiralia</taxon>
        <taxon>Lophotrochozoa</taxon>
        <taxon>Annelida</taxon>
        <taxon>Polychaeta</taxon>
        <taxon>Sedentaria</taxon>
        <taxon>Canalipalpata</taxon>
        <taxon>Sabellida</taxon>
        <taxon>Siboglinidae</taxon>
        <taxon>Ridgeia</taxon>
    </lineage>
</organism>
<dbReference type="SUPFAM" id="SSF63748">
    <property type="entry name" value="Tudor/PWWP/MBT"/>
    <property type="match status" value="1"/>
</dbReference>
<dbReference type="EMBL" id="JAODUO010000805">
    <property type="protein sequence ID" value="KAK2174397.1"/>
    <property type="molecule type" value="Genomic_DNA"/>
</dbReference>
<dbReference type="InterPro" id="IPR000313">
    <property type="entry name" value="PWWP_dom"/>
</dbReference>
<dbReference type="Gene3D" id="2.30.30.140">
    <property type="match status" value="1"/>
</dbReference>
<accession>A0AAD9NL77</accession>
<evidence type="ECO:0000313" key="2">
    <source>
        <dbReference type="EMBL" id="KAK2174397.1"/>
    </source>
</evidence>
<evidence type="ECO:0000259" key="1">
    <source>
        <dbReference type="PROSITE" id="PS50812"/>
    </source>
</evidence>
<feature type="domain" description="PWWP" evidence="1">
    <location>
        <begin position="13"/>
        <end position="77"/>
    </location>
</feature>
<name>A0AAD9NL77_RIDPI</name>
<gene>
    <name evidence="2" type="ORF">NP493_802g03038</name>
</gene>
<evidence type="ECO:0000313" key="3">
    <source>
        <dbReference type="Proteomes" id="UP001209878"/>
    </source>
</evidence>
<reference evidence="2" key="1">
    <citation type="journal article" date="2023" name="Mol. Biol. Evol.">
        <title>Third-Generation Sequencing Reveals the Adaptive Role of the Epigenome in Three Deep-Sea Polychaetes.</title>
        <authorList>
            <person name="Perez M."/>
            <person name="Aroh O."/>
            <person name="Sun Y."/>
            <person name="Lan Y."/>
            <person name="Juniper S.K."/>
            <person name="Young C.R."/>
            <person name="Angers B."/>
            <person name="Qian P.Y."/>
        </authorList>
    </citation>
    <scope>NUCLEOTIDE SEQUENCE</scope>
    <source>
        <strain evidence="2">R07B-5</strain>
    </source>
</reference>
<proteinExistence type="predicted"/>
<keyword evidence="3" id="KW-1185">Reference proteome</keyword>
<dbReference type="Proteomes" id="UP001209878">
    <property type="component" value="Unassembled WGS sequence"/>
</dbReference>
<dbReference type="InterPro" id="IPR035504">
    <property type="entry name" value="MUM1-like_PWWP"/>
</dbReference>
<dbReference type="AlphaFoldDB" id="A0AAD9NL77"/>